<comment type="caution">
    <text evidence="1">The sequence shown here is derived from an EMBL/GenBank/DDBJ whole genome shotgun (WGS) entry which is preliminary data.</text>
</comment>
<name>A0ABU6QB04_9FABA</name>
<protein>
    <submittedName>
        <fullName evidence="1">Uncharacterized protein</fullName>
    </submittedName>
</protein>
<dbReference type="EMBL" id="JASCZI010000100">
    <property type="protein sequence ID" value="MED6108688.1"/>
    <property type="molecule type" value="Genomic_DNA"/>
</dbReference>
<evidence type="ECO:0000313" key="2">
    <source>
        <dbReference type="Proteomes" id="UP001341840"/>
    </source>
</evidence>
<organism evidence="1 2">
    <name type="scientific">Stylosanthes scabra</name>
    <dbReference type="NCBI Taxonomy" id="79078"/>
    <lineage>
        <taxon>Eukaryota</taxon>
        <taxon>Viridiplantae</taxon>
        <taxon>Streptophyta</taxon>
        <taxon>Embryophyta</taxon>
        <taxon>Tracheophyta</taxon>
        <taxon>Spermatophyta</taxon>
        <taxon>Magnoliopsida</taxon>
        <taxon>eudicotyledons</taxon>
        <taxon>Gunneridae</taxon>
        <taxon>Pentapetalae</taxon>
        <taxon>rosids</taxon>
        <taxon>fabids</taxon>
        <taxon>Fabales</taxon>
        <taxon>Fabaceae</taxon>
        <taxon>Papilionoideae</taxon>
        <taxon>50 kb inversion clade</taxon>
        <taxon>dalbergioids sensu lato</taxon>
        <taxon>Dalbergieae</taxon>
        <taxon>Pterocarpus clade</taxon>
        <taxon>Stylosanthes</taxon>
    </lineage>
</organism>
<proteinExistence type="predicted"/>
<accession>A0ABU6QB04</accession>
<keyword evidence="2" id="KW-1185">Reference proteome</keyword>
<reference evidence="1 2" key="1">
    <citation type="journal article" date="2023" name="Plants (Basel)">
        <title>Bridging the Gap: Combining Genomics and Transcriptomics Approaches to Understand Stylosanthes scabra, an Orphan Legume from the Brazilian Caatinga.</title>
        <authorList>
            <person name="Ferreira-Neto J.R.C."/>
            <person name="da Silva M.D."/>
            <person name="Binneck E."/>
            <person name="de Melo N.F."/>
            <person name="da Silva R.H."/>
            <person name="de Melo A.L.T.M."/>
            <person name="Pandolfi V."/>
            <person name="Bustamante F.O."/>
            <person name="Brasileiro-Vidal A.C."/>
            <person name="Benko-Iseppon A.M."/>
        </authorList>
    </citation>
    <scope>NUCLEOTIDE SEQUENCE [LARGE SCALE GENOMIC DNA]</scope>
    <source>
        <tissue evidence="1">Leaves</tissue>
    </source>
</reference>
<evidence type="ECO:0000313" key="1">
    <source>
        <dbReference type="EMBL" id="MED6108688.1"/>
    </source>
</evidence>
<gene>
    <name evidence="1" type="ORF">PIB30_026531</name>
</gene>
<dbReference type="Proteomes" id="UP001341840">
    <property type="component" value="Unassembled WGS sequence"/>
</dbReference>
<sequence>MKMNLPLEDHPNDRAEKRMHTQEHYNKPWVEDAVLYMNGKRVVNANNNNSGARLLWLIHILSLEKKRLIGAAKRKALLSLVHASRAIITPAIVSAPLCRAQKSLRQTKHTDTREMSSFTDTLSKQISSLQFLSSILNR</sequence>